<organism evidence="2 3">
    <name type="scientific">Streptomyces canarius</name>
    <dbReference type="NCBI Taxonomy" id="285453"/>
    <lineage>
        <taxon>Bacteria</taxon>
        <taxon>Bacillati</taxon>
        <taxon>Actinomycetota</taxon>
        <taxon>Actinomycetes</taxon>
        <taxon>Kitasatosporales</taxon>
        <taxon>Streptomycetaceae</taxon>
        <taxon>Streptomyces</taxon>
    </lineage>
</organism>
<evidence type="ECO:0000313" key="3">
    <source>
        <dbReference type="Proteomes" id="UP000653644"/>
    </source>
</evidence>
<keyword evidence="1" id="KW-0812">Transmembrane</keyword>
<keyword evidence="3" id="KW-1185">Reference proteome</keyword>
<feature type="transmembrane region" description="Helical" evidence="1">
    <location>
        <begin position="51"/>
        <end position="70"/>
    </location>
</feature>
<reference evidence="3" key="1">
    <citation type="journal article" date="2019" name="Int. J. Syst. Evol. Microbiol.">
        <title>The Global Catalogue of Microorganisms (GCM) 10K type strain sequencing project: providing services to taxonomists for standard genome sequencing and annotation.</title>
        <authorList>
            <consortium name="The Broad Institute Genomics Platform"/>
            <consortium name="The Broad Institute Genome Sequencing Center for Infectious Disease"/>
            <person name="Wu L."/>
            <person name="Ma J."/>
        </authorList>
    </citation>
    <scope>NUCLEOTIDE SEQUENCE [LARGE SCALE GENOMIC DNA]</scope>
    <source>
        <strain evidence="3">JCM 4733</strain>
    </source>
</reference>
<evidence type="ECO:0000256" key="1">
    <source>
        <dbReference type="SAM" id="Phobius"/>
    </source>
</evidence>
<evidence type="ECO:0000313" key="2">
    <source>
        <dbReference type="EMBL" id="GHA49301.1"/>
    </source>
</evidence>
<name>A0ABQ3D0I2_9ACTN</name>
<keyword evidence="1" id="KW-0472">Membrane</keyword>
<gene>
    <name evidence="2" type="ORF">GCM10010345_62310</name>
</gene>
<comment type="caution">
    <text evidence="2">The sequence shown here is derived from an EMBL/GenBank/DDBJ whole genome shotgun (WGS) entry which is preliminary data.</text>
</comment>
<sequence length="130" mass="14153">MRQRHVFGTVFTLEAAIAGGVFLVVLAVPAWSLLRRRARTAERSERPRVEAFYVGALAAFAVFLLAWTAWQNHEEHPADAATPLRVDVITGKLPVGVAAAAVTWSWVNREEREALADEAAHLGGGDPVAR</sequence>
<feature type="transmembrane region" description="Helical" evidence="1">
    <location>
        <begin position="6"/>
        <end position="31"/>
    </location>
</feature>
<proteinExistence type="predicted"/>
<dbReference type="RefSeq" id="WP_189891488.1">
    <property type="nucleotide sequence ID" value="NZ_BMVN01000027.1"/>
</dbReference>
<dbReference type="EMBL" id="BMVN01000027">
    <property type="protein sequence ID" value="GHA49301.1"/>
    <property type="molecule type" value="Genomic_DNA"/>
</dbReference>
<keyword evidence="1" id="KW-1133">Transmembrane helix</keyword>
<protein>
    <submittedName>
        <fullName evidence="2">Uncharacterized protein</fullName>
    </submittedName>
</protein>
<dbReference type="Proteomes" id="UP000653644">
    <property type="component" value="Unassembled WGS sequence"/>
</dbReference>
<accession>A0ABQ3D0I2</accession>